<dbReference type="AlphaFoldDB" id="A0AAP0JRQ4"/>
<evidence type="ECO:0000313" key="7">
    <source>
        <dbReference type="Proteomes" id="UP001417504"/>
    </source>
</evidence>
<reference evidence="6 7" key="1">
    <citation type="submission" date="2024-01" db="EMBL/GenBank/DDBJ databases">
        <title>Genome assemblies of Stephania.</title>
        <authorList>
            <person name="Yang L."/>
        </authorList>
    </citation>
    <scope>NUCLEOTIDE SEQUENCE [LARGE SCALE GENOMIC DNA]</scope>
    <source>
        <strain evidence="6">QJT</strain>
        <tissue evidence="6">Leaf</tissue>
    </source>
</reference>
<dbReference type="InterPro" id="IPR012967">
    <property type="entry name" value="COMT_dimerisation"/>
</dbReference>
<dbReference type="SUPFAM" id="SSF46785">
    <property type="entry name" value="Winged helix' DNA-binding domain"/>
    <property type="match status" value="1"/>
</dbReference>
<dbReference type="Pfam" id="PF00891">
    <property type="entry name" value="Methyltransf_2"/>
    <property type="match status" value="1"/>
</dbReference>
<dbReference type="Gene3D" id="3.40.50.150">
    <property type="entry name" value="Vaccinia Virus protein VP39"/>
    <property type="match status" value="1"/>
</dbReference>
<dbReference type="GO" id="GO:0008171">
    <property type="term" value="F:O-methyltransferase activity"/>
    <property type="evidence" value="ECO:0007669"/>
    <property type="project" value="InterPro"/>
</dbReference>
<feature type="domain" description="O-methyltransferase dimerisation" evidence="5">
    <location>
        <begin position="25"/>
        <end position="115"/>
    </location>
</feature>
<evidence type="ECO:0000256" key="2">
    <source>
        <dbReference type="ARBA" id="ARBA00022679"/>
    </source>
</evidence>
<dbReference type="SUPFAM" id="SSF53335">
    <property type="entry name" value="S-adenosyl-L-methionine-dependent methyltransferases"/>
    <property type="match status" value="1"/>
</dbReference>
<dbReference type="PROSITE" id="PS51683">
    <property type="entry name" value="SAM_OMT_II"/>
    <property type="match status" value="1"/>
</dbReference>
<organism evidence="6 7">
    <name type="scientific">Stephania japonica</name>
    <dbReference type="NCBI Taxonomy" id="461633"/>
    <lineage>
        <taxon>Eukaryota</taxon>
        <taxon>Viridiplantae</taxon>
        <taxon>Streptophyta</taxon>
        <taxon>Embryophyta</taxon>
        <taxon>Tracheophyta</taxon>
        <taxon>Spermatophyta</taxon>
        <taxon>Magnoliopsida</taxon>
        <taxon>Ranunculales</taxon>
        <taxon>Menispermaceae</taxon>
        <taxon>Menispermoideae</taxon>
        <taxon>Cissampelideae</taxon>
        <taxon>Stephania</taxon>
    </lineage>
</organism>
<dbReference type="Gene3D" id="1.10.10.10">
    <property type="entry name" value="Winged helix-like DNA-binding domain superfamily/Winged helix DNA-binding domain"/>
    <property type="match status" value="1"/>
</dbReference>
<gene>
    <name evidence="6" type="ORF">Sjap_008747</name>
</gene>
<dbReference type="InterPro" id="IPR036388">
    <property type="entry name" value="WH-like_DNA-bd_sf"/>
</dbReference>
<dbReference type="InterPro" id="IPR029063">
    <property type="entry name" value="SAM-dependent_MTases_sf"/>
</dbReference>
<proteinExistence type="predicted"/>
<accession>A0AAP0JRQ4</accession>
<dbReference type="FunFam" id="1.10.10.10:FF:000213">
    <property type="entry name" value="Coniferyl alcohol 9-O-methyltransferase"/>
    <property type="match status" value="1"/>
</dbReference>
<dbReference type="GO" id="GO:0046983">
    <property type="term" value="F:protein dimerization activity"/>
    <property type="evidence" value="ECO:0007669"/>
    <property type="project" value="InterPro"/>
</dbReference>
<sequence length="444" mass="48517">MESKGDDQVQATHQELLQAQAHIYRHALGFAHSMSLKCAVELRIPHIISNHKKPMTHSELVTALQIPQAKSDHLRRLMRILVLNGFFAVQKLQDLEEDDEQEGYVLTLSSKLLAKDHSTYPLAFVITPFQEAWASFSKWLKVEGDGGNYPFEATHGMDVWNFMHEKNVDLRNMFNEAMAVDSRLVASVLVKECKSIFDGVTSLVDVGGGIGITAGAIAEAFPHIKCSVLDLPHIVASGKGSENLNFVGGDMFQAIPSADVVLFKILNRCKEAIISKDKGGKVIIIDVVLDIEANTPETVELQVLYDVQLVVNVNGRERTKPEWEKLFNESGFSSYKITPILGFRSVIEVEIYGTGAKQNLAWKALEIGNVDQTLNPNPSSSTTLLCPPLLCSAPTTTAPPTITISACFPFGLTTGIDPISSSGSLSASHYCLSPPLSLASHCFP</sequence>
<name>A0AAP0JRQ4_9MAGN</name>
<feature type="domain" description="O-methyltransferase C-terminal" evidence="4">
    <location>
        <begin position="145"/>
        <end position="333"/>
    </location>
</feature>
<keyword evidence="2" id="KW-0808">Transferase</keyword>
<keyword evidence="3" id="KW-0949">S-adenosyl-L-methionine</keyword>
<comment type="caution">
    <text evidence="6">The sequence shown here is derived from an EMBL/GenBank/DDBJ whole genome shotgun (WGS) entry which is preliminary data.</text>
</comment>
<dbReference type="Proteomes" id="UP001417504">
    <property type="component" value="Unassembled WGS sequence"/>
</dbReference>
<evidence type="ECO:0000259" key="4">
    <source>
        <dbReference type="Pfam" id="PF00891"/>
    </source>
</evidence>
<evidence type="ECO:0000259" key="5">
    <source>
        <dbReference type="Pfam" id="PF08100"/>
    </source>
</evidence>
<dbReference type="Pfam" id="PF08100">
    <property type="entry name" value="Dimerisation"/>
    <property type="match status" value="1"/>
</dbReference>
<dbReference type="InterPro" id="IPR036390">
    <property type="entry name" value="WH_DNA-bd_sf"/>
</dbReference>
<dbReference type="InterPro" id="IPR016461">
    <property type="entry name" value="COMT-like"/>
</dbReference>
<dbReference type="GO" id="GO:0032259">
    <property type="term" value="P:methylation"/>
    <property type="evidence" value="ECO:0007669"/>
    <property type="project" value="UniProtKB-KW"/>
</dbReference>
<dbReference type="PANTHER" id="PTHR11746">
    <property type="entry name" value="O-METHYLTRANSFERASE"/>
    <property type="match status" value="1"/>
</dbReference>
<keyword evidence="1" id="KW-0489">Methyltransferase</keyword>
<keyword evidence="7" id="KW-1185">Reference proteome</keyword>
<dbReference type="EMBL" id="JBBNAE010000003">
    <property type="protein sequence ID" value="KAK9138153.1"/>
    <property type="molecule type" value="Genomic_DNA"/>
</dbReference>
<evidence type="ECO:0000256" key="3">
    <source>
        <dbReference type="ARBA" id="ARBA00022691"/>
    </source>
</evidence>
<protein>
    <submittedName>
        <fullName evidence="6">Uncharacterized protein</fullName>
    </submittedName>
</protein>
<evidence type="ECO:0000256" key="1">
    <source>
        <dbReference type="ARBA" id="ARBA00022603"/>
    </source>
</evidence>
<dbReference type="InterPro" id="IPR001077">
    <property type="entry name" value="COMT_C"/>
</dbReference>
<evidence type="ECO:0000313" key="6">
    <source>
        <dbReference type="EMBL" id="KAK9138153.1"/>
    </source>
</evidence>